<reference evidence="1" key="1">
    <citation type="submission" date="2019-09" db="EMBL/GenBank/DDBJ databases">
        <authorList>
            <person name="Rodrigo-Torres L."/>
            <person name="Arahal R. D."/>
            <person name="Lucena T."/>
        </authorList>
    </citation>
    <scope>NUCLEOTIDE SEQUENCE</scope>
    <source>
        <strain evidence="1">ISS653</strain>
    </source>
</reference>
<organism evidence="1 2">
    <name type="scientific">Mesonia oceanica</name>
    <dbReference type="NCBI Taxonomy" id="2687242"/>
    <lineage>
        <taxon>Bacteria</taxon>
        <taxon>Pseudomonadati</taxon>
        <taxon>Bacteroidota</taxon>
        <taxon>Flavobacteriia</taxon>
        <taxon>Flavobacteriales</taxon>
        <taxon>Flavobacteriaceae</taxon>
        <taxon>Mesonia</taxon>
    </lineage>
</organism>
<keyword evidence="2" id="KW-1185">Reference proteome</keyword>
<proteinExistence type="predicted"/>
<protein>
    <submittedName>
        <fullName evidence="1">Uncharacterized protein</fullName>
    </submittedName>
</protein>
<dbReference type="Proteomes" id="UP000356253">
    <property type="component" value="Unassembled WGS sequence"/>
</dbReference>
<comment type="caution">
    <text evidence="1">The sequence shown here is derived from an EMBL/GenBank/DDBJ whole genome shotgun (WGS) entry which is preliminary data.</text>
</comment>
<accession>A0AC61Y975</accession>
<gene>
    <name evidence="1" type="ORF">FVB9532_02347</name>
</gene>
<evidence type="ECO:0000313" key="1">
    <source>
        <dbReference type="EMBL" id="VVV01069.1"/>
    </source>
</evidence>
<evidence type="ECO:0000313" key="2">
    <source>
        <dbReference type="Proteomes" id="UP000356253"/>
    </source>
</evidence>
<dbReference type="EMBL" id="CABVMM010000009">
    <property type="protein sequence ID" value="VVV01069.1"/>
    <property type="molecule type" value="Genomic_DNA"/>
</dbReference>
<name>A0AC61Y975_9FLAO</name>
<sequence length="617" mass="67413">MKKILILFSLIIFISCSNDDDFSAPENQEVENPENPNPENPTIDLSQNFGDEVSRDFIGQIIDADHNPIQEVSIHIGNSSSTTDENGIFIIKEANVHENFAYITASKSGYINGSRALVPTEGTNELSIMLLEKNTTATVNSGSAETVSLANGAAVDLAGNYQDSEGNDYSGSVKVSMHHLNPYDEDMFNQMPGMLYAANTENEERMLQTFGMLAVELEGANGESLNLAEGSTATIHVPLSAELLAQAPATIPLWHFDEEKGYWVEDGEATLQGNEYVGTVSHFSFWNCDIPAEAVNYCLTITDENNIPLSQVRVTISSEEYGTTSGITNGDGEVCGLIPSGETLEINFYTNGACSIEAFYTANIGPINDDTSETISINLPAENEVILETITGTFNNCEGNPVSSGYVTMTSANNTFNNFYANVEADGSFEISILNCQNNSLEGDSFILTGDDYDNFQTTGDITYTFTTPTTDVGNLVSCNDVEEFIQYSIDNGETEFYAFSDIEATFEALNPNYNAPLITIYTNGSQNTCFYLMGILNETPYVGEYNYLNWNNQDEVGFDFSECSNISGGDDNNIIINLNSIGEVGEYIDINFSGDYLDYNGNPHTITGTIHVLRDE</sequence>